<keyword evidence="2" id="KW-1185">Reference proteome</keyword>
<dbReference type="EMBL" id="JAHRIO010030585">
    <property type="protein sequence ID" value="MEQ2168035.1"/>
    <property type="molecule type" value="Genomic_DNA"/>
</dbReference>
<name>A0ABV0N9G4_9TELE</name>
<sequence>NRRTLGRAFPHSSNQSHSWFTVSSCCQGELLAVRRRESRRNNSCPDSNPSCCFLAWSIGLDSYCQRSGLK</sequence>
<protein>
    <submittedName>
        <fullName evidence="1">Uncharacterized protein</fullName>
    </submittedName>
</protein>
<accession>A0ABV0N9G4</accession>
<gene>
    <name evidence="1" type="ORF">GOODEAATRI_010316</name>
</gene>
<feature type="non-terminal residue" evidence="1">
    <location>
        <position position="70"/>
    </location>
</feature>
<evidence type="ECO:0000313" key="1">
    <source>
        <dbReference type="EMBL" id="MEQ2168035.1"/>
    </source>
</evidence>
<feature type="non-terminal residue" evidence="1">
    <location>
        <position position="1"/>
    </location>
</feature>
<evidence type="ECO:0000313" key="2">
    <source>
        <dbReference type="Proteomes" id="UP001476798"/>
    </source>
</evidence>
<organism evidence="1 2">
    <name type="scientific">Goodea atripinnis</name>
    <dbReference type="NCBI Taxonomy" id="208336"/>
    <lineage>
        <taxon>Eukaryota</taxon>
        <taxon>Metazoa</taxon>
        <taxon>Chordata</taxon>
        <taxon>Craniata</taxon>
        <taxon>Vertebrata</taxon>
        <taxon>Euteleostomi</taxon>
        <taxon>Actinopterygii</taxon>
        <taxon>Neopterygii</taxon>
        <taxon>Teleostei</taxon>
        <taxon>Neoteleostei</taxon>
        <taxon>Acanthomorphata</taxon>
        <taxon>Ovalentaria</taxon>
        <taxon>Atherinomorphae</taxon>
        <taxon>Cyprinodontiformes</taxon>
        <taxon>Goodeidae</taxon>
        <taxon>Goodea</taxon>
    </lineage>
</organism>
<comment type="caution">
    <text evidence="1">The sequence shown here is derived from an EMBL/GenBank/DDBJ whole genome shotgun (WGS) entry which is preliminary data.</text>
</comment>
<reference evidence="1 2" key="1">
    <citation type="submission" date="2021-06" db="EMBL/GenBank/DDBJ databases">
        <authorList>
            <person name="Palmer J.M."/>
        </authorList>
    </citation>
    <scope>NUCLEOTIDE SEQUENCE [LARGE SCALE GENOMIC DNA]</scope>
    <source>
        <strain evidence="1 2">GA_2019</strain>
        <tissue evidence="1">Muscle</tissue>
    </source>
</reference>
<dbReference type="Proteomes" id="UP001476798">
    <property type="component" value="Unassembled WGS sequence"/>
</dbReference>
<proteinExistence type="predicted"/>